<evidence type="ECO:0000313" key="1">
    <source>
        <dbReference type="EMBL" id="ATS92470.1"/>
    </source>
</evidence>
<protein>
    <submittedName>
        <fullName evidence="1">Uncharacterized protein</fullName>
    </submittedName>
</protein>
<accession>A0A2D2W344</accession>
<dbReference type="EMBL" id="MG208881">
    <property type="protein sequence ID" value="ATS92470.1"/>
    <property type="molecule type" value="Genomic_DNA"/>
</dbReference>
<keyword evidence="2" id="KW-1185">Reference proteome</keyword>
<proteinExistence type="predicted"/>
<reference evidence="1 2" key="1">
    <citation type="submission" date="2017-10" db="EMBL/GenBank/DDBJ databases">
        <title>St11Ph5, a novel member of G7CVirus Podoviridae family.</title>
        <authorList>
            <person name="Kulikov E.E."/>
            <person name="Golomidova A.K."/>
            <person name="Letarov A.V."/>
            <person name="Babenko V.V."/>
            <person name="Kostryukova E.S."/>
        </authorList>
    </citation>
    <scope>NUCLEOTIDE SEQUENCE [LARGE SCALE GENOMIC DNA]</scope>
</reference>
<evidence type="ECO:0000313" key="2">
    <source>
        <dbReference type="Proteomes" id="UP000240794"/>
    </source>
</evidence>
<dbReference type="Proteomes" id="UP000240794">
    <property type="component" value="Segment"/>
</dbReference>
<gene>
    <name evidence="1" type="ORF">St11Ph5_00006</name>
</gene>
<sequence length="72" mass="8446">MLDFIAFVILCYVLYRLRGYILNGAKWIITKLVLICKLPVVLVKCLFASIIAKEVRKQLWAKEAEDYVKRNQ</sequence>
<name>A0A2D2W344_9CAUD</name>
<organism evidence="1 2">
    <name type="scientific">Escherichia phage St11Ph5</name>
    <dbReference type="NCBI Taxonomy" id="2047765"/>
    <lineage>
        <taxon>Viruses</taxon>
        <taxon>Duplodnaviria</taxon>
        <taxon>Heunggongvirae</taxon>
        <taxon>Uroviricota</taxon>
        <taxon>Caudoviricetes</taxon>
        <taxon>Schitoviridae</taxon>
        <taxon>Enquatrovirinae</taxon>
        <taxon>Gamaleyavirus</taxon>
        <taxon>Gamaleyavirus St11ph5</taxon>
    </lineage>
</organism>